<protein>
    <submittedName>
        <fullName evidence="1">Uncharacterized protein</fullName>
    </submittedName>
</protein>
<sequence length="55" mass="6145">MHAGRHPADLGRVVNSQVVRASRVLCPDFGANERSRTSQLARCDMAGMAHRRRSR</sequence>
<reference evidence="1 2" key="1">
    <citation type="submission" date="2022-03" db="EMBL/GenBank/DDBJ databases">
        <authorList>
            <person name="Brunel B."/>
        </authorList>
    </citation>
    <scope>NUCLEOTIDE SEQUENCE [LARGE SCALE GENOMIC DNA]</scope>
    <source>
        <strain evidence="1">STM5069sample</strain>
    </source>
</reference>
<dbReference type="Proteomes" id="UP001153050">
    <property type="component" value="Unassembled WGS sequence"/>
</dbReference>
<gene>
    <name evidence="1" type="ORF">MES5069_650055</name>
</gene>
<evidence type="ECO:0000313" key="2">
    <source>
        <dbReference type="Proteomes" id="UP001153050"/>
    </source>
</evidence>
<keyword evidence="2" id="KW-1185">Reference proteome</keyword>
<dbReference type="EMBL" id="CAKXZT010000163">
    <property type="protein sequence ID" value="CAH2408112.1"/>
    <property type="molecule type" value="Genomic_DNA"/>
</dbReference>
<accession>A0ABN8KCY1</accession>
<evidence type="ECO:0000313" key="1">
    <source>
        <dbReference type="EMBL" id="CAH2408112.1"/>
    </source>
</evidence>
<proteinExistence type="predicted"/>
<organism evidence="1 2">
    <name type="scientific">Mesorhizobium escarrei</name>
    <dbReference type="NCBI Taxonomy" id="666018"/>
    <lineage>
        <taxon>Bacteria</taxon>
        <taxon>Pseudomonadati</taxon>
        <taxon>Pseudomonadota</taxon>
        <taxon>Alphaproteobacteria</taxon>
        <taxon>Hyphomicrobiales</taxon>
        <taxon>Phyllobacteriaceae</taxon>
        <taxon>Mesorhizobium</taxon>
    </lineage>
</organism>
<comment type="caution">
    <text evidence="1">The sequence shown here is derived from an EMBL/GenBank/DDBJ whole genome shotgun (WGS) entry which is preliminary data.</text>
</comment>
<name>A0ABN8KCY1_9HYPH</name>